<feature type="domain" description="DUF5000" evidence="1">
    <location>
        <begin position="260"/>
        <end position="394"/>
    </location>
</feature>
<comment type="caution">
    <text evidence="2">The sequence shown here is derived from an EMBL/GenBank/DDBJ whole genome shotgun (WGS) entry which is preliminary data.</text>
</comment>
<dbReference type="RefSeq" id="WP_117382132.1">
    <property type="nucleotide sequence ID" value="NZ_QWDE01000001.1"/>
</dbReference>
<dbReference type="PROSITE" id="PS51257">
    <property type="entry name" value="PROKAR_LIPOPROTEIN"/>
    <property type="match status" value="1"/>
</dbReference>
<dbReference type="InterPro" id="IPR008979">
    <property type="entry name" value="Galactose-bd-like_sf"/>
</dbReference>
<name>A0A3E2NW59_9SPHI</name>
<dbReference type="AlphaFoldDB" id="A0A3E2NW59"/>
<gene>
    <name evidence="2" type="ORF">DYU05_06430</name>
</gene>
<proteinExistence type="predicted"/>
<evidence type="ECO:0000313" key="3">
    <source>
        <dbReference type="Proteomes" id="UP000260823"/>
    </source>
</evidence>
<keyword evidence="3" id="KW-1185">Reference proteome</keyword>
<dbReference type="OrthoDB" id="1043438at2"/>
<evidence type="ECO:0000259" key="1">
    <source>
        <dbReference type="Pfam" id="PF16391"/>
    </source>
</evidence>
<dbReference type="Pfam" id="PF16391">
    <property type="entry name" value="DUF5000"/>
    <property type="match status" value="1"/>
</dbReference>
<sequence length="398" mass="44385">MKRYKLLGSLFLLAAMFFSCVKKDEYKKFLVNGEIVYPGRPDSVIVRSGHNRVQIAVALANDPLVTSIKVFWKNFQDSVVVSVKGVSRKDTVRIDVPNLSEGNYNFTLYTYDEKGNRSVGITTAGMAYGEAYINSLNTRTLRSIEASADGTDVNLTWGAPSSGETGTEITYTAADGKLKQLTLKPDSSHITLQGFKDNTDISYRSVFVPDSLSIDHYYSVAQTAKLPAFERLMNKALFTALLLPTDVNEGGYGWLEQYLWDDNYNPPGFATESILPCWFTLDMGQSVSLSRIKYWQPADRLYDQQSVKVFEVYGSNNPNPDGSWAGWIKLSTCTSTKPSGLPTGQIGPNDAAYAMAGESFPLPDHLPKFRYIRIKVLEVWGSGDFAAMEEFNFYTHDH</sequence>
<evidence type="ECO:0000313" key="2">
    <source>
        <dbReference type="EMBL" id="RFZ85232.1"/>
    </source>
</evidence>
<accession>A0A3E2NW59</accession>
<dbReference type="Proteomes" id="UP000260823">
    <property type="component" value="Unassembled WGS sequence"/>
</dbReference>
<protein>
    <recommendedName>
        <fullName evidence="1">DUF5000 domain-containing protein</fullName>
    </recommendedName>
</protein>
<dbReference type="EMBL" id="QWDE01000001">
    <property type="protein sequence ID" value="RFZ85232.1"/>
    <property type="molecule type" value="Genomic_DNA"/>
</dbReference>
<dbReference type="SUPFAM" id="SSF49785">
    <property type="entry name" value="Galactose-binding domain-like"/>
    <property type="match status" value="1"/>
</dbReference>
<dbReference type="Pfam" id="PF16389">
    <property type="entry name" value="DUF4998"/>
    <property type="match status" value="1"/>
</dbReference>
<dbReference type="Gene3D" id="2.60.120.260">
    <property type="entry name" value="Galactose-binding domain-like"/>
    <property type="match status" value="1"/>
</dbReference>
<reference evidence="2 3" key="1">
    <citation type="submission" date="2018-08" db="EMBL/GenBank/DDBJ databases">
        <title>Mucilaginibacter terrae sp. nov., isolated from manganese diggings.</title>
        <authorList>
            <person name="Huang Y."/>
            <person name="Zhou Z."/>
        </authorList>
    </citation>
    <scope>NUCLEOTIDE SEQUENCE [LARGE SCALE GENOMIC DNA]</scope>
    <source>
        <strain evidence="2 3">ZH6</strain>
    </source>
</reference>
<organism evidence="2 3">
    <name type="scientific">Mucilaginibacter terrenus</name>
    <dbReference type="NCBI Taxonomy" id="2482727"/>
    <lineage>
        <taxon>Bacteria</taxon>
        <taxon>Pseudomonadati</taxon>
        <taxon>Bacteroidota</taxon>
        <taxon>Sphingobacteriia</taxon>
        <taxon>Sphingobacteriales</taxon>
        <taxon>Sphingobacteriaceae</taxon>
        <taxon>Mucilaginibacter</taxon>
    </lineage>
</organism>
<dbReference type="InterPro" id="IPR032164">
    <property type="entry name" value="DUF5000"/>
</dbReference>